<feature type="domain" description="Dicarboxylate carrier MatC N-terminal" evidence="2">
    <location>
        <begin position="1"/>
        <end position="46"/>
    </location>
</feature>
<dbReference type="Proteomes" id="UP000255389">
    <property type="component" value="Unassembled WGS sequence"/>
</dbReference>
<evidence type="ECO:0000313" key="4">
    <source>
        <dbReference type="Proteomes" id="UP000255389"/>
    </source>
</evidence>
<dbReference type="AlphaFoldDB" id="A0A378U7T4"/>
<dbReference type="EMBL" id="UGQY01000001">
    <property type="protein sequence ID" value="STZ73386.1"/>
    <property type="molecule type" value="Genomic_DNA"/>
</dbReference>
<protein>
    <submittedName>
        <fullName evidence="3">Dicarboxylate carrier protein MatC N-terminus</fullName>
    </submittedName>
</protein>
<accession>A0A378U7T4</accession>
<sequence>MTYFFGIAHANGTIDRIIEVTLARVGHRTVLLPLVFFLLTAAISAMAPRWAGW</sequence>
<feature type="transmembrane region" description="Helical" evidence="1">
    <location>
        <begin position="30"/>
        <end position="51"/>
    </location>
</feature>
<proteinExistence type="predicted"/>
<evidence type="ECO:0000313" key="3">
    <source>
        <dbReference type="EMBL" id="STZ73386.1"/>
    </source>
</evidence>
<name>A0A378U7T4_MYCFO</name>
<keyword evidence="1" id="KW-1133">Transmembrane helix</keyword>
<evidence type="ECO:0000259" key="2">
    <source>
        <dbReference type="Pfam" id="PF07158"/>
    </source>
</evidence>
<reference evidence="3 4" key="1">
    <citation type="submission" date="2018-06" db="EMBL/GenBank/DDBJ databases">
        <authorList>
            <consortium name="Pathogen Informatics"/>
            <person name="Doyle S."/>
        </authorList>
    </citation>
    <scope>NUCLEOTIDE SEQUENCE [LARGE SCALE GENOMIC DNA]</scope>
    <source>
        <strain evidence="3 4">NCTC1542</strain>
    </source>
</reference>
<keyword evidence="1" id="KW-0472">Membrane</keyword>
<dbReference type="InterPro" id="IPR009827">
    <property type="entry name" value="MatC_N"/>
</dbReference>
<gene>
    <name evidence="3" type="ORF">NCTC1542_00929</name>
</gene>
<keyword evidence="1" id="KW-0812">Transmembrane</keyword>
<evidence type="ECO:0000256" key="1">
    <source>
        <dbReference type="SAM" id="Phobius"/>
    </source>
</evidence>
<dbReference type="Pfam" id="PF07158">
    <property type="entry name" value="MatC_N"/>
    <property type="match status" value="1"/>
</dbReference>
<organism evidence="3 4">
    <name type="scientific">Mycolicibacterium fortuitum</name>
    <name type="common">Mycobacterium fortuitum</name>
    <dbReference type="NCBI Taxonomy" id="1766"/>
    <lineage>
        <taxon>Bacteria</taxon>
        <taxon>Bacillati</taxon>
        <taxon>Actinomycetota</taxon>
        <taxon>Actinomycetes</taxon>
        <taxon>Mycobacteriales</taxon>
        <taxon>Mycobacteriaceae</taxon>
        <taxon>Mycolicibacterium</taxon>
    </lineage>
</organism>